<keyword evidence="3" id="KW-0472">Membrane</keyword>
<dbReference type="Gene3D" id="2.60.40.4270">
    <property type="entry name" value="Listeria-Bacteroides repeat domain"/>
    <property type="match status" value="1"/>
</dbReference>
<evidence type="ECO:0000256" key="2">
    <source>
        <dbReference type="ARBA" id="ARBA00023295"/>
    </source>
</evidence>
<keyword evidence="7" id="KW-1185">Reference proteome</keyword>
<dbReference type="NCBIfam" id="TIGR02543">
    <property type="entry name" value="List_Bact_rpt"/>
    <property type="match status" value="1"/>
</dbReference>
<gene>
    <name evidence="6" type="ORF">H7313_06690</name>
</gene>
<keyword evidence="2" id="KW-0378">Hydrolase</keyword>
<keyword evidence="2" id="KW-0326">Glycosidase</keyword>
<keyword evidence="3" id="KW-1133">Transmembrane helix</keyword>
<dbReference type="EMBL" id="JACMSE010000003">
    <property type="protein sequence ID" value="MBC2889036.1"/>
    <property type="molecule type" value="Genomic_DNA"/>
</dbReference>
<dbReference type="GO" id="GO:0030313">
    <property type="term" value="C:cell envelope"/>
    <property type="evidence" value="ECO:0007669"/>
    <property type="project" value="UniProtKB-SubCell"/>
</dbReference>
<dbReference type="InterPro" id="IPR044060">
    <property type="entry name" value="Bacterial_rp_domain"/>
</dbReference>
<dbReference type="CDD" id="cd00063">
    <property type="entry name" value="FN3"/>
    <property type="match status" value="1"/>
</dbReference>
<dbReference type="InterPro" id="IPR013783">
    <property type="entry name" value="Ig-like_fold"/>
</dbReference>
<dbReference type="InterPro" id="IPR036116">
    <property type="entry name" value="FN3_sf"/>
</dbReference>
<feature type="transmembrane region" description="Helical" evidence="3">
    <location>
        <begin position="448"/>
        <end position="467"/>
    </location>
</feature>
<keyword evidence="3" id="KW-0812">Transmembrane</keyword>
<accession>A0A842JDP1</accession>
<dbReference type="Proteomes" id="UP000587396">
    <property type="component" value="Unassembled WGS sequence"/>
</dbReference>
<dbReference type="RefSeq" id="WP_185904923.1">
    <property type="nucleotide sequence ID" value="NZ_JACMSE010000003.1"/>
</dbReference>
<evidence type="ECO:0000256" key="3">
    <source>
        <dbReference type="SAM" id="Phobius"/>
    </source>
</evidence>
<dbReference type="Gene3D" id="2.60.40.10">
    <property type="entry name" value="Immunoglobulins"/>
    <property type="match status" value="1"/>
</dbReference>
<comment type="caution">
    <text evidence="6">The sequence shown here is derived from an EMBL/GenBank/DDBJ whole genome shotgun (WGS) entry which is preliminary data.</text>
</comment>
<feature type="signal peptide" evidence="4">
    <location>
        <begin position="1"/>
        <end position="33"/>
    </location>
</feature>
<protein>
    <submittedName>
        <fullName evidence="6">InlB B-repeat-containing protein</fullName>
    </submittedName>
</protein>
<sequence length="472" mass="49455">MHNIRTLPAPSPARAALAIVLTLLLAFSTLAPAAYAEPSPKADASIEKPLNLNAQAQSSDTIVTTWSFVAGAQTYEVYRSTSEPGPYELIGISTSTEFVDVGLVPNTTYYYRVVAVDGSGNRSDMSDTAWATTLDKLYQLFYYRNYDSGDTTSAFGGELREGQTLHLSDIASVGPGGGVGADWTRPGYQFVGWEDTATGAVYQAGEAFAMPFGGTSLRALWAARYTVTYDGNGADGGTVPTDANNYAAGDPVTVASDEPTKTGYTFAGWTLENDGSVHRAGDTFAMPDGGALLTARWAPQADAHQNALALDNDDLLAGDDVAFLATGHRQDEPGTVDGETRYVPVSWTIGSTANGSFPAASPYRSNATMSEPGSYTVTATYAQERYVAGTGWQRTGATETLSQGFTVRARPVGPVDPVNPVNPTDPAGKQPPLVQVSKAGLPKTGDTAPFVVLGALAALGASGALVARRKLN</sequence>
<dbReference type="AlphaFoldDB" id="A0A842JDP1"/>
<dbReference type="InterPro" id="IPR003961">
    <property type="entry name" value="FN3_dom"/>
</dbReference>
<dbReference type="InterPro" id="IPR013378">
    <property type="entry name" value="InlB-like_B-rpt"/>
</dbReference>
<reference evidence="6 7" key="1">
    <citation type="submission" date="2020-08" db="EMBL/GenBank/DDBJ databases">
        <authorList>
            <person name="Liu C."/>
            <person name="Sun Q."/>
        </authorList>
    </citation>
    <scope>NUCLEOTIDE SEQUENCE [LARGE SCALE GENOMIC DNA]</scope>
    <source>
        <strain evidence="6 7">N22</strain>
    </source>
</reference>
<organism evidence="6 7">
    <name type="scientific">Gordonibacter massiliensis</name>
    <name type="common">ex Traore et al. 2017</name>
    <dbReference type="NCBI Taxonomy" id="1841863"/>
    <lineage>
        <taxon>Bacteria</taxon>
        <taxon>Bacillati</taxon>
        <taxon>Actinomycetota</taxon>
        <taxon>Coriobacteriia</taxon>
        <taxon>Eggerthellales</taxon>
        <taxon>Eggerthellaceae</taxon>
        <taxon>Gordonibacter</taxon>
    </lineage>
</organism>
<comment type="subcellular location">
    <subcellularLocation>
        <location evidence="1">Cell envelope</location>
    </subcellularLocation>
</comment>
<keyword evidence="4" id="KW-0732">Signal</keyword>
<evidence type="ECO:0000313" key="7">
    <source>
        <dbReference type="Proteomes" id="UP000587396"/>
    </source>
</evidence>
<dbReference type="PROSITE" id="PS50853">
    <property type="entry name" value="FN3"/>
    <property type="match status" value="1"/>
</dbReference>
<dbReference type="Pfam" id="PF18998">
    <property type="entry name" value="Flg_new_2"/>
    <property type="match status" value="1"/>
</dbReference>
<dbReference type="GO" id="GO:0005975">
    <property type="term" value="P:carbohydrate metabolic process"/>
    <property type="evidence" value="ECO:0007669"/>
    <property type="project" value="UniProtKB-ARBA"/>
</dbReference>
<evidence type="ECO:0000313" key="6">
    <source>
        <dbReference type="EMBL" id="MBC2889036.1"/>
    </source>
</evidence>
<name>A0A842JDP1_9ACTN</name>
<evidence type="ECO:0000259" key="5">
    <source>
        <dbReference type="PROSITE" id="PS50853"/>
    </source>
</evidence>
<feature type="domain" description="Fibronectin type-III" evidence="5">
    <location>
        <begin position="48"/>
        <end position="136"/>
    </location>
</feature>
<dbReference type="NCBIfam" id="TIGR01167">
    <property type="entry name" value="LPXTG_anchor"/>
    <property type="match status" value="1"/>
</dbReference>
<dbReference type="SUPFAM" id="SSF49265">
    <property type="entry name" value="Fibronectin type III"/>
    <property type="match status" value="1"/>
</dbReference>
<evidence type="ECO:0000256" key="4">
    <source>
        <dbReference type="SAM" id="SignalP"/>
    </source>
</evidence>
<dbReference type="Pfam" id="PF09479">
    <property type="entry name" value="Flg_new"/>
    <property type="match status" value="1"/>
</dbReference>
<dbReference type="SMART" id="SM00060">
    <property type="entry name" value="FN3"/>
    <property type="match status" value="1"/>
</dbReference>
<proteinExistence type="predicted"/>
<dbReference type="GO" id="GO:0016798">
    <property type="term" value="F:hydrolase activity, acting on glycosyl bonds"/>
    <property type="evidence" value="ECO:0007669"/>
    <property type="project" value="UniProtKB-KW"/>
</dbReference>
<feature type="chain" id="PRO_5038384071" evidence="4">
    <location>
        <begin position="34"/>
        <end position="472"/>
    </location>
</feature>
<dbReference type="InterPro" id="IPR042229">
    <property type="entry name" value="Listeria/Bacterioides_rpt_sf"/>
</dbReference>
<dbReference type="Pfam" id="PF00041">
    <property type="entry name" value="fn3"/>
    <property type="match status" value="1"/>
</dbReference>
<evidence type="ECO:0000256" key="1">
    <source>
        <dbReference type="ARBA" id="ARBA00004196"/>
    </source>
</evidence>